<evidence type="ECO:0000256" key="6">
    <source>
        <dbReference type="ARBA" id="ARBA00023004"/>
    </source>
</evidence>
<reference evidence="10" key="1">
    <citation type="journal article" date="2020" name="mSystems">
        <title>Genome- and Community-Level Interaction Insights into Carbon Utilization and Element Cycling Functions of Hydrothermarchaeota in Hydrothermal Sediment.</title>
        <authorList>
            <person name="Zhou Z."/>
            <person name="Liu Y."/>
            <person name="Xu W."/>
            <person name="Pan J."/>
            <person name="Luo Z.H."/>
            <person name="Li M."/>
        </authorList>
    </citation>
    <scope>NUCLEOTIDE SEQUENCE [LARGE SCALE GENOMIC DNA]</scope>
    <source>
        <strain evidence="10">SpSt-697</strain>
    </source>
</reference>
<dbReference type="SFLD" id="SFLDG01082">
    <property type="entry name" value="B12-binding_domain_containing"/>
    <property type="match status" value="1"/>
</dbReference>
<dbReference type="InterPro" id="IPR051198">
    <property type="entry name" value="BchE-like"/>
</dbReference>
<dbReference type="Gene3D" id="3.40.50.280">
    <property type="entry name" value="Cobalamin-binding domain"/>
    <property type="match status" value="1"/>
</dbReference>
<accession>A0A7V3ZV75</accession>
<evidence type="ECO:0000256" key="3">
    <source>
        <dbReference type="ARBA" id="ARBA00022679"/>
    </source>
</evidence>
<dbReference type="PANTHER" id="PTHR43409">
    <property type="entry name" value="ANAEROBIC MAGNESIUM-PROTOPORPHYRIN IX MONOMETHYL ESTER CYCLASE-RELATED"/>
    <property type="match status" value="1"/>
</dbReference>
<dbReference type="PANTHER" id="PTHR43409:SF7">
    <property type="entry name" value="BLL1977 PROTEIN"/>
    <property type="match status" value="1"/>
</dbReference>
<dbReference type="Gene3D" id="3.80.30.20">
    <property type="entry name" value="tm_1862 like domain"/>
    <property type="match status" value="1"/>
</dbReference>
<keyword evidence="6" id="KW-0408">Iron</keyword>
<keyword evidence="2" id="KW-0489">Methyltransferase</keyword>
<keyword evidence="7" id="KW-0411">Iron-sulfur</keyword>
<dbReference type="Pfam" id="PF02310">
    <property type="entry name" value="B12-binding"/>
    <property type="match status" value="1"/>
</dbReference>
<name>A0A7V3ZV75_UNCW3</name>
<dbReference type="SFLD" id="SFLDG01123">
    <property type="entry name" value="methyltransferase_(Class_B)"/>
    <property type="match status" value="1"/>
</dbReference>
<sequence length="447" mass="51540">MKLLLVVPAMEKDKKKRLKGKAFRLPQISLGILAALTPKDVFLTYVDENIEDIDYECGADLVAITVMTATAPRAYEISQNFKSKGAKVILGGIHPSILPYEALRYADSVVIGEAEYVWKKVIEDFKRKELQPIYYGERVKSDDIISPEREIFKGKGYFFNSILQATRGCPYECDFCSVSLFFGRSFRTRNIKAIIKEIEELNHPLIGFLDDNLMGNKVFAKKLFYELIPLKIRWLGQASLTIADDRELLKLAKRSGCAGLFIGIESVKESGLKEINKKYQKAKNLLEKIKIIQEEGILIEGSFIFGLDSDTQDIFDETLEFVFQSKMALASFSILTPYPGTKLQKRLQEENRIITYDWRLYDCGHAVFKPKNMSIEKLQEGLDYCWYQFYSYKNIFKRVFSLGYRFPFLGIPLLIINLSYKKMLFKTTEISSWFSQKNYGYKASETF</sequence>
<feature type="domain" description="Radical SAM core" evidence="9">
    <location>
        <begin position="152"/>
        <end position="371"/>
    </location>
</feature>
<evidence type="ECO:0000256" key="2">
    <source>
        <dbReference type="ARBA" id="ARBA00022603"/>
    </source>
</evidence>
<evidence type="ECO:0000259" key="8">
    <source>
        <dbReference type="PROSITE" id="PS51332"/>
    </source>
</evidence>
<keyword evidence="5" id="KW-0479">Metal-binding</keyword>
<dbReference type="GO" id="GO:0005829">
    <property type="term" value="C:cytosol"/>
    <property type="evidence" value="ECO:0007669"/>
    <property type="project" value="TreeGrafter"/>
</dbReference>
<dbReference type="EMBL" id="DTDR01000109">
    <property type="protein sequence ID" value="HGK63784.1"/>
    <property type="molecule type" value="Genomic_DNA"/>
</dbReference>
<feature type="domain" description="B12-binding" evidence="8">
    <location>
        <begin position="1"/>
        <end position="132"/>
    </location>
</feature>
<protein>
    <submittedName>
        <fullName evidence="10">Radical SAM protein</fullName>
    </submittedName>
</protein>
<dbReference type="InterPro" id="IPR058240">
    <property type="entry name" value="rSAM_sf"/>
</dbReference>
<dbReference type="CDD" id="cd01335">
    <property type="entry name" value="Radical_SAM"/>
    <property type="match status" value="1"/>
</dbReference>
<dbReference type="AlphaFoldDB" id="A0A7V3ZV75"/>
<dbReference type="InterPro" id="IPR023404">
    <property type="entry name" value="rSAM_horseshoe"/>
</dbReference>
<dbReference type="InterPro" id="IPR025274">
    <property type="entry name" value="DUF4070"/>
</dbReference>
<proteinExistence type="predicted"/>
<dbReference type="CDD" id="cd02068">
    <property type="entry name" value="radical_SAM_B12_BD"/>
    <property type="match status" value="1"/>
</dbReference>
<evidence type="ECO:0000256" key="5">
    <source>
        <dbReference type="ARBA" id="ARBA00022723"/>
    </source>
</evidence>
<dbReference type="GO" id="GO:0003824">
    <property type="term" value="F:catalytic activity"/>
    <property type="evidence" value="ECO:0007669"/>
    <property type="project" value="InterPro"/>
</dbReference>
<evidence type="ECO:0000256" key="7">
    <source>
        <dbReference type="ARBA" id="ARBA00023014"/>
    </source>
</evidence>
<dbReference type="GO" id="GO:0031419">
    <property type="term" value="F:cobalamin binding"/>
    <property type="evidence" value="ECO:0007669"/>
    <property type="project" value="InterPro"/>
</dbReference>
<dbReference type="PROSITE" id="PS51918">
    <property type="entry name" value="RADICAL_SAM"/>
    <property type="match status" value="1"/>
</dbReference>
<dbReference type="GO" id="GO:0046872">
    <property type="term" value="F:metal ion binding"/>
    <property type="evidence" value="ECO:0007669"/>
    <property type="project" value="UniProtKB-KW"/>
</dbReference>
<dbReference type="InterPro" id="IPR006638">
    <property type="entry name" value="Elp3/MiaA/NifB-like_rSAM"/>
</dbReference>
<evidence type="ECO:0000313" key="10">
    <source>
        <dbReference type="EMBL" id="HGK63784.1"/>
    </source>
</evidence>
<evidence type="ECO:0000256" key="1">
    <source>
        <dbReference type="ARBA" id="ARBA00001966"/>
    </source>
</evidence>
<comment type="cofactor">
    <cofactor evidence="1">
        <name>[4Fe-4S] cluster</name>
        <dbReference type="ChEBI" id="CHEBI:49883"/>
    </cofactor>
</comment>
<keyword evidence="4" id="KW-0949">S-adenosyl-L-methionine</keyword>
<dbReference type="InterPro" id="IPR034466">
    <property type="entry name" value="Methyltransferase_Class_B"/>
</dbReference>
<evidence type="ECO:0000259" key="9">
    <source>
        <dbReference type="PROSITE" id="PS51918"/>
    </source>
</evidence>
<dbReference type="SFLD" id="SFLDS00029">
    <property type="entry name" value="Radical_SAM"/>
    <property type="match status" value="1"/>
</dbReference>
<keyword evidence="3" id="KW-0808">Transferase</keyword>
<dbReference type="Pfam" id="PF13282">
    <property type="entry name" value="DUF4070"/>
    <property type="match status" value="1"/>
</dbReference>
<dbReference type="Pfam" id="PF04055">
    <property type="entry name" value="Radical_SAM"/>
    <property type="match status" value="1"/>
</dbReference>
<evidence type="ECO:0000256" key="4">
    <source>
        <dbReference type="ARBA" id="ARBA00022691"/>
    </source>
</evidence>
<gene>
    <name evidence="10" type="ORF">ENU74_04245</name>
</gene>
<dbReference type="InterPro" id="IPR007197">
    <property type="entry name" value="rSAM"/>
</dbReference>
<dbReference type="SMART" id="SM00729">
    <property type="entry name" value="Elp3"/>
    <property type="match status" value="1"/>
</dbReference>
<dbReference type="InterPro" id="IPR006158">
    <property type="entry name" value="Cobalamin-bd"/>
</dbReference>
<comment type="caution">
    <text evidence="10">The sequence shown here is derived from an EMBL/GenBank/DDBJ whole genome shotgun (WGS) entry which is preliminary data.</text>
</comment>
<organism evidence="10">
    <name type="scientific">candidate division WOR-3 bacterium</name>
    <dbReference type="NCBI Taxonomy" id="2052148"/>
    <lineage>
        <taxon>Bacteria</taxon>
        <taxon>Bacteria division WOR-3</taxon>
    </lineage>
</organism>
<dbReference type="PROSITE" id="PS51332">
    <property type="entry name" value="B12_BINDING"/>
    <property type="match status" value="1"/>
</dbReference>
<dbReference type="GO" id="GO:0051539">
    <property type="term" value="F:4 iron, 4 sulfur cluster binding"/>
    <property type="evidence" value="ECO:0007669"/>
    <property type="project" value="UniProtKB-KW"/>
</dbReference>
<dbReference type="SUPFAM" id="SSF102114">
    <property type="entry name" value="Radical SAM enzymes"/>
    <property type="match status" value="1"/>
</dbReference>